<gene>
    <name evidence="1" type="ORF">LCGC14_2592360</name>
</gene>
<reference evidence="1" key="1">
    <citation type="journal article" date="2015" name="Nature">
        <title>Complex archaea that bridge the gap between prokaryotes and eukaryotes.</title>
        <authorList>
            <person name="Spang A."/>
            <person name="Saw J.H."/>
            <person name="Jorgensen S.L."/>
            <person name="Zaremba-Niedzwiedzka K."/>
            <person name="Martijn J."/>
            <person name="Lind A.E."/>
            <person name="van Eijk R."/>
            <person name="Schleper C."/>
            <person name="Guy L."/>
            <person name="Ettema T.J."/>
        </authorList>
    </citation>
    <scope>NUCLEOTIDE SEQUENCE</scope>
</reference>
<dbReference type="AlphaFoldDB" id="A0A0F9CMD1"/>
<name>A0A0F9CMD1_9ZZZZ</name>
<evidence type="ECO:0000313" key="1">
    <source>
        <dbReference type="EMBL" id="KKL06806.1"/>
    </source>
</evidence>
<organism evidence="1">
    <name type="scientific">marine sediment metagenome</name>
    <dbReference type="NCBI Taxonomy" id="412755"/>
    <lineage>
        <taxon>unclassified sequences</taxon>
        <taxon>metagenomes</taxon>
        <taxon>ecological metagenomes</taxon>
    </lineage>
</organism>
<accession>A0A0F9CMD1</accession>
<proteinExistence type="predicted"/>
<sequence>MAFRHTFVERPQQHGEPWNPRRDYCYFCQRWRLDAIHAEGLGTP</sequence>
<protein>
    <submittedName>
        <fullName evidence="1">Uncharacterized protein</fullName>
    </submittedName>
</protein>
<comment type="caution">
    <text evidence="1">The sequence shown here is derived from an EMBL/GenBank/DDBJ whole genome shotgun (WGS) entry which is preliminary data.</text>
</comment>
<dbReference type="EMBL" id="LAZR01043551">
    <property type="protein sequence ID" value="KKL06806.1"/>
    <property type="molecule type" value="Genomic_DNA"/>
</dbReference>